<dbReference type="OrthoDB" id="10006270at2759"/>
<organism evidence="1 2">
    <name type="scientific">Symbiodinium microadriaticum</name>
    <name type="common">Dinoflagellate</name>
    <name type="synonym">Zooxanthella microadriatica</name>
    <dbReference type="NCBI Taxonomy" id="2951"/>
    <lineage>
        <taxon>Eukaryota</taxon>
        <taxon>Sar</taxon>
        <taxon>Alveolata</taxon>
        <taxon>Dinophyceae</taxon>
        <taxon>Suessiales</taxon>
        <taxon>Symbiodiniaceae</taxon>
        <taxon>Symbiodinium</taxon>
    </lineage>
</organism>
<accession>A0A1Q9F0T5</accession>
<evidence type="ECO:0000313" key="2">
    <source>
        <dbReference type="Proteomes" id="UP000186817"/>
    </source>
</evidence>
<keyword evidence="2" id="KW-1185">Reference proteome</keyword>
<dbReference type="AlphaFoldDB" id="A0A1Q9F0T5"/>
<protein>
    <submittedName>
        <fullName evidence="1">Uncharacterized protein</fullName>
    </submittedName>
</protein>
<sequence length="306" mass="34180">MDLGDFAVPFVPHLREFTVLFAREVRTRAEKHAPPFVVLDCYRAGNMRQAWGWFFAVSFELELYAQHLERATLSFRRVVPEETQLTSTETELMETLCRDWSTQFDAASECIVLHSVALLASTFCMLEYNPMAGQNHWPTRVTARVCMDFCPMETATDGIQPGACCSHAPAMVVLGALASFCKGIPVGMFAEQEVLGPNEGLMRSLMGSTMRRAWAAEEFARSLMPTDPHVYNEQFGRLQRLNTGCGEKRLGVVAYHKHSYEEACELLQRAISLSSDPEAFRAGLRLQPQSRGALSGVAFALQLQAN</sequence>
<name>A0A1Q9F0T5_SYMMI</name>
<proteinExistence type="predicted"/>
<comment type="caution">
    <text evidence="1">The sequence shown here is derived from an EMBL/GenBank/DDBJ whole genome shotgun (WGS) entry which is preliminary data.</text>
</comment>
<gene>
    <name evidence="1" type="ORF">AK812_SmicGene2733</name>
</gene>
<dbReference type="Proteomes" id="UP000186817">
    <property type="component" value="Unassembled WGS sequence"/>
</dbReference>
<evidence type="ECO:0000313" key="1">
    <source>
        <dbReference type="EMBL" id="OLQ13285.1"/>
    </source>
</evidence>
<dbReference type="EMBL" id="LSRX01000030">
    <property type="protein sequence ID" value="OLQ13285.1"/>
    <property type="molecule type" value="Genomic_DNA"/>
</dbReference>
<reference evidence="1 2" key="1">
    <citation type="submission" date="2016-02" db="EMBL/GenBank/DDBJ databases">
        <title>Genome analysis of coral dinoflagellate symbionts highlights evolutionary adaptations to a symbiotic lifestyle.</title>
        <authorList>
            <person name="Aranda M."/>
            <person name="Li Y."/>
            <person name="Liew Y.J."/>
            <person name="Baumgarten S."/>
            <person name="Simakov O."/>
            <person name="Wilson M."/>
            <person name="Piel J."/>
            <person name="Ashoor H."/>
            <person name="Bougouffa S."/>
            <person name="Bajic V.B."/>
            <person name="Ryu T."/>
            <person name="Ravasi T."/>
            <person name="Bayer T."/>
            <person name="Micklem G."/>
            <person name="Kim H."/>
            <person name="Bhak J."/>
            <person name="Lajeunesse T.C."/>
            <person name="Voolstra C.R."/>
        </authorList>
    </citation>
    <scope>NUCLEOTIDE SEQUENCE [LARGE SCALE GENOMIC DNA]</scope>
    <source>
        <strain evidence="1 2">CCMP2467</strain>
    </source>
</reference>